<keyword evidence="1" id="KW-0472">Membrane</keyword>
<keyword evidence="1" id="KW-0812">Transmembrane</keyword>
<dbReference type="RefSeq" id="WP_145371888.1">
    <property type="nucleotide sequence ID" value="NZ_CP036275.1"/>
</dbReference>
<keyword evidence="3" id="KW-1185">Reference proteome</keyword>
<evidence type="ECO:0000256" key="1">
    <source>
        <dbReference type="SAM" id="Phobius"/>
    </source>
</evidence>
<dbReference type="KEGG" id="mri:Mal4_49700"/>
<organism evidence="2 3">
    <name type="scientific">Maioricimonas rarisocia</name>
    <dbReference type="NCBI Taxonomy" id="2528026"/>
    <lineage>
        <taxon>Bacteria</taxon>
        <taxon>Pseudomonadati</taxon>
        <taxon>Planctomycetota</taxon>
        <taxon>Planctomycetia</taxon>
        <taxon>Planctomycetales</taxon>
        <taxon>Planctomycetaceae</taxon>
        <taxon>Maioricimonas</taxon>
    </lineage>
</organism>
<feature type="transmembrane region" description="Helical" evidence="1">
    <location>
        <begin position="82"/>
        <end position="105"/>
    </location>
</feature>
<reference evidence="2 3" key="1">
    <citation type="submission" date="2019-02" db="EMBL/GenBank/DDBJ databases">
        <title>Deep-cultivation of Planctomycetes and their phenomic and genomic characterization uncovers novel biology.</title>
        <authorList>
            <person name="Wiegand S."/>
            <person name="Jogler M."/>
            <person name="Boedeker C."/>
            <person name="Pinto D."/>
            <person name="Vollmers J."/>
            <person name="Rivas-Marin E."/>
            <person name="Kohn T."/>
            <person name="Peeters S.H."/>
            <person name="Heuer A."/>
            <person name="Rast P."/>
            <person name="Oberbeckmann S."/>
            <person name="Bunk B."/>
            <person name="Jeske O."/>
            <person name="Meyerdierks A."/>
            <person name="Storesund J.E."/>
            <person name="Kallscheuer N."/>
            <person name="Luecker S."/>
            <person name="Lage O.M."/>
            <person name="Pohl T."/>
            <person name="Merkel B.J."/>
            <person name="Hornburger P."/>
            <person name="Mueller R.-W."/>
            <person name="Bruemmer F."/>
            <person name="Labrenz M."/>
            <person name="Spormann A.M."/>
            <person name="Op den Camp H."/>
            <person name="Overmann J."/>
            <person name="Amann R."/>
            <person name="Jetten M.S.M."/>
            <person name="Mascher T."/>
            <person name="Medema M.H."/>
            <person name="Devos D.P."/>
            <person name="Kaster A.-K."/>
            <person name="Ovreas L."/>
            <person name="Rohde M."/>
            <person name="Galperin M.Y."/>
            <person name="Jogler C."/>
        </authorList>
    </citation>
    <scope>NUCLEOTIDE SEQUENCE [LARGE SCALE GENOMIC DNA]</scope>
    <source>
        <strain evidence="2 3">Mal4</strain>
    </source>
</reference>
<gene>
    <name evidence="2" type="ORF">Mal4_49700</name>
</gene>
<keyword evidence="1" id="KW-1133">Transmembrane helix</keyword>
<dbReference type="AlphaFoldDB" id="A0A517ZDP8"/>
<dbReference type="Proteomes" id="UP000320496">
    <property type="component" value="Chromosome"/>
</dbReference>
<protein>
    <submittedName>
        <fullName evidence="2">Uncharacterized protein</fullName>
    </submittedName>
</protein>
<name>A0A517ZDP8_9PLAN</name>
<proteinExistence type="predicted"/>
<evidence type="ECO:0000313" key="2">
    <source>
        <dbReference type="EMBL" id="QDU40612.1"/>
    </source>
</evidence>
<sequence length="129" mass="13447">MSAKAAETDSAPSDQQAVRQMQMLRGGLVVLGLLGILAMPSGMLISKAVAAAGVDAVLTPEQLQDPEHRTIVMRAHQNAQQVLVRATALGGAVVALLAFGTLYLASRDRSETGCSDNRHVTCSSTESST</sequence>
<accession>A0A517ZDP8</accession>
<evidence type="ECO:0000313" key="3">
    <source>
        <dbReference type="Proteomes" id="UP000320496"/>
    </source>
</evidence>
<dbReference type="EMBL" id="CP036275">
    <property type="protein sequence ID" value="QDU40612.1"/>
    <property type="molecule type" value="Genomic_DNA"/>
</dbReference>